<accession>A0AAE0EV36</accession>
<reference evidence="1 2" key="1">
    <citation type="journal article" date="2015" name="Genome Biol. Evol.">
        <title>Comparative Genomics of a Bacterivorous Green Alga Reveals Evolutionary Causalities and Consequences of Phago-Mixotrophic Mode of Nutrition.</title>
        <authorList>
            <person name="Burns J.A."/>
            <person name="Paasch A."/>
            <person name="Narechania A."/>
            <person name="Kim E."/>
        </authorList>
    </citation>
    <scope>NUCLEOTIDE SEQUENCE [LARGE SCALE GENOMIC DNA]</scope>
    <source>
        <strain evidence="1 2">PLY_AMNH</strain>
    </source>
</reference>
<evidence type="ECO:0008006" key="3">
    <source>
        <dbReference type="Google" id="ProtNLM"/>
    </source>
</evidence>
<protein>
    <recommendedName>
        <fullName evidence="3">DUF393 domain-containing protein</fullName>
    </recommendedName>
</protein>
<dbReference type="Proteomes" id="UP001190700">
    <property type="component" value="Unassembled WGS sequence"/>
</dbReference>
<dbReference type="EMBL" id="LGRX02033279">
    <property type="protein sequence ID" value="KAK3241928.1"/>
    <property type="molecule type" value="Genomic_DNA"/>
</dbReference>
<dbReference type="AlphaFoldDB" id="A0AAE0EV36"/>
<gene>
    <name evidence="1" type="ORF">CYMTET_48346</name>
</gene>
<keyword evidence="2" id="KW-1185">Reference proteome</keyword>
<dbReference type="PANTHER" id="PTHR33639:SF2">
    <property type="entry name" value="DUF393 DOMAIN-CONTAINING PROTEIN"/>
    <property type="match status" value="1"/>
</dbReference>
<dbReference type="PANTHER" id="PTHR33639">
    <property type="entry name" value="THIOL-DISULFIDE OXIDOREDUCTASE DCC"/>
    <property type="match status" value="1"/>
</dbReference>
<comment type="caution">
    <text evidence="1">The sequence shown here is derived from an EMBL/GenBank/DDBJ whole genome shotgun (WGS) entry which is preliminary data.</text>
</comment>
<evidence type="ECO:0000313" key="2">
    <source>
        <dbReference type="Proteomes" id="UP001190700"/>
    </source>
</evidence>
<dbReference type="Pfam" id="PF04134">
    <property type="entry name" value="DCC1-like"/>
    <property type="match status" value="1"/>
</dbReference>
<dbReference type="GO" id="GO:0015035">
    <property type="term" value="F:protein-disulfide reductase activity"/>
    <property type="evidence" value="ECO:0007669"/>
    <property type="project" value="InterPro"/>
</dbReference>
<proteinExistence type="predicted"/>
<evidence type="ECO:0000313" key="1">
    <source>
        <dbReference type="EMBL" id="KAK3241928.1"/>
    </source>
</evidence>
<dbReference type="InterPro" id="IPR052927">
    <property type="entry name" value="DCC_oxidoreductase"/>
</dbReference>
<dbReference type="InterPro" id="IPR007263">
    <property type="entry name" value="DCC1-like"/>
</dbReference>
<organism evidence="1 2">
    <name type="scientific">Cymbomonas tetramitiformis</name>
    <dbReference type="NCBI Taxonomy" id="36881"/>
    <lineage>
        <taxon>Eukaryota</taxon>
        <taxon>Viridiplantae</taxon>
        <taxon>Chlorophyta</taxon>
        <taxon>Pyramimonadophyceae</taxon>
        <taxon>Pyramimonadales</taxon>
        <taxon>Pyramimonadaceae</taxon>
        <taxon>Cymbomonas</taxon>
    </lineage>
</organism>
<name>A0AAE0EV36_9CHLO</name>
<sequence length="224" mass="24773">MYLSTGASRAIASCQLSARNEFTPASHTSTPFTAHTKAATPSERLRLRSFRSVIVERRLPKKASRTSTLPWASAETETLTSDSQVIDYFATDKRPIILFDGVCNMCNGGVNFCLDWDKTGELRFAALQSEAGKALLVKSGRRPDDISSIVFVDETGSLLKSEAVIKIAELLSLPFPALSVFASFFPAFFRDFVYDTVAENRYSILGERSACRLSDPNFDNRFVS</sequence>